<evidence type="ECO:0000256" key="3">
    <source>
        <dbReference type="ARBA" id="ARBA00022490"/>
    </source>
</evidence>
<dbReference type="PANTHER" id="PTHR34773">
    <property type="entry name" value="FLAGELLAR SECRETION CHAPERONE FLIS"/>
    <property type="match status" value="1"/>
</dbReference>
<dbReference type="InterPro" id="IPR036584">
    <property type="entry name" value="FliS_sf"/>
</dbReference>
<name>A0ABT9VZB4_9BACI</name>
<comment type="caution">
    <text evidence="7">The sequence shown here is derived from an EMBL/GenBank/DDBJ whole genome shotgun (WGS) entry which is preliminary data.</text>
</comment>
<evidence type="ECO:0000256" key="1">
    <source>
        <dbReference type="ARBA" id="ARBA00004514"/>
    </source>
</evidence>
<dbReference type="SUPFAM" id="SSF101116">
    <property type="entry name" value="Flagellar export chaperone FliS"/>
    <property type="match status" value="1"/>
</dbReference>
<keyword evidence="7" id="KW-0966">Cell projection</keyword>
<keyword evidence="8" id="KW-1185">Reference proteome</keyword>
<evidence type="ECO:0000256" key="6">
    <source>
        <dbReference type="PIRNR" id="PIRNR039090"/>
    </source>
</evidence>
<protein>
    <recommendedName>
        <fullName evidence="6">Flagellar secretion chaperone FliS</fullName>
    </recommendedName>
</protein>
<organism evidence="7 8">
    <name type="scientific">Caldalkalibacillus horti</name>
    <dbReference type="NCBI Taxonomy" id="77523"/>
    <lineage>
        <taxon>Bacteria</taxon>
        <taxon>Bacillati</taxon>
        <taxon>Bacillota</taxon>
        <taxon>Bacilli</taxon>
        <taxon>Bacillales</taxon>
        <taxon>Bacillaceae</taxon>
        <taxon>Caldalkalibacillus</taxon>
    </lineage>
</organism>
<dbReference type="PANTHER" id="PTHR34773:SF1">
    <property type="entry name" value="FLAGELLAR SECRETION CHAPERONE FLIS"/>
    <property type="match status" value="1"/>
</dbReference>
<comment type="similarity">
    <text evidence="2 6">Belongs to the FliS family.</text>
</comment>
<keyword evidence="4 6" id="KW-1005">Bacterial flagellum biogenesis</keyword>
<proteinExistence type="inferred from homology"/>
<keyword evidence="7" id="KW-0969">Cilium</keyword>
<dbReference type="EMBL" id="JAUSTY010000008">
    <property type="protein sequence ID" value="MDQ0166331.1"/>
    <property type="molecule type" value="Genomic_DNA"/>
</dbReference>
<reference evidence="7 8" key="1">
    <citation type="submission" date="2023-07" db="EMBL/GenBank/DDBJ databases">
        <title>Genomic Encyclopedia of Type Strains, Phase IV (KMG-IV): sequencing the most valuable type-strain genomes for metagenomic binning, comparative biology and taxonomic classification.</title>
        <authorList>
            <person name="Goeker M."/>
        </authorList>
    </citation>
    <scope>NUCLEOTIDE SEQUENCE [LARGE SCALE GENOMIC DNA]</scope>
    <source>
        <strain evidence="7 8">DSM 12751</strain>
    </source>
</reference>
<evidence type="ECO:0000313" key="7">
    <source>
        <dbReference type="EMBL" id="MDQ0166331.1"/>
    </source>
</evidence>
<keyword evidence="7" id="KW-0282">Flagellum</keyword>
<dbReference type="NCBIfam" id="TIGR00208">
    <property type="entry name" value="fliS"/>
    <property type="match status" value="1"/>
</dbReference>
<evidence type="ECO:0000256" key="5">
    <source>
        <dbReference type="ARBA" id="ARBA00023186"/>
    </source>
</evidence>
<dbReference type="Proteomes" id="UP001235840">
    <property type="component" value="Unassembled WGS sequence"/>
</dbReference>
<keyword evidence="5" id="KW-0143">Chaperone</keyword>
<sequence>MTFSNPYQTYQQSSINTASPGELTLMLYNGCLKFLKATRQAIQDNNIEVKNTNIIKAQNIIRELMLTLDMDYEVSHSMYQLYDYMVNQLIQANIKNDLKILEEVENLVVEFRDTWKQVIQINRVQTHGTNVNQPNN</sequence>
<dbReference type="RefSeq" id="WP_307394446.1">
    <property type="nucleotide sequence ID" value="NZ_BAAADK010000020.1"/>
</dbReference>
<keyword evidence="3 6" id="KW-0963">Cytoplasm</keyword>
<gene>
    <name evidence="7" type="ORF">J2S11_002235</name>
</gene>
<dbReference type="Pfam" id="PF02561">
    <property type="entry name" value="FliS"/>
    <property type="match status" value="1"/>
</dbReference>
<comment type="subcellular location">
    <subcellularLocation>
        <location evidence="1 6">Cytoplasm</location>
        <location evidence="1 6">Cytosol</location>
    </subcellularLocation>
</comment>
<evidence type="ECO:0000256" key="2">
    <source>
        <dbReference type="ARBA" id="ARBA00008787"/>
    </source>
</evidence>
<dbReference type="Gene3D" id="1.20.120.340">
    <property type="entry name" value="Flagellar protein FliS"/>
    <property type="match status" value="1"/>
</dbReference>
<dbReference type="CDD" id="cd16098">
    <property type="entry name" value="FliS"/>
    <property type="match status" value="1"/>
</dbReference>
<accession>A0ABT9VZB4</accession>
<evidence type="ECO:0000256" key="4">
    <source>
        <dbReference type="ARBA" id="ARBA00022795"/>
    </source>
</evidence>
<dbReference type="PIRSF" id="PIRSF039090">
    <property type="entry name" value="Flis"/>
    <property type="match status" value="1"/>
</dbReference>
<evidence type="ECO:0000313" key="8">
    <source>
        <dbReference type="Proteomes" id="UP001235840"/>
    </source>
</evidence>
<dbReference type="InterPro" id="IPR003713">
    <property type="entry name" value="FliS"/>
</dbReference>